<feature type="region of interest" description="Disordered" evidence="6">
    <location>
        <begin position="270"/>
        <end position="322"/>
    </location>
</feature>
<evidence type="ECO:0000256" key="2">
    <source>
        <dbReference type="ARBA" id="ARBA00022729"/>
    </source>
</evidence>
<dbReference type="PANTHER" id="PTHR44653">
    <property type="entry name" value="DNAJ HOMOLOG SUBFAMILY C MEMBER 1"/>
    <property type="match status" value="1"/>
</dbReference>
<keyword evidence="11" id="KW-1185">Reference proteome</keyword>
<feature type="domain" description="J" evidence="9">
    <location>
        <begin position="67"/>
        <end position="169"/>
    </location>
</feature>
<dbReference type="Pfam" id="PF00226">
    <property type="entry name" value="DnaJ"/>
    <property type="match status" value="1"/>
</dbReference>
<keyword evidence="3 7" id="KW-1133">Transmembrane helix</keyword>
<keyword evidence="4 7" id="KW-0472">Membrane</keyword>
<organism evidence="10 11">
    <name type="scientific">Alectoria fallacina</name>
    <dbReference type="NCBI Taxonomy" id="1903189"/>
    <lineage>
        <taxon>Eukaryota</taxon>
        <taxon>Fungi</taxon>
        <taxon>Dikarya</taxon>
        <taxon>Ascomycota</taxon>
        <taxon>Pezizomycotina</taxon>
        <taxon>Lecanoromycetes</taxon>
        <taxon>OSLEUM clade</taxon>
        <taxon>Lecanoromycetidae</taxon>
        <taxon>Lecanorales</taxon>
        <taxon>Lecanorineae</taxon>
        <taxon>Parmeliaceae</taxon>
        <taxon>Alectoria</taxon>
    </lineage>
</organism>
<evidence type="ECO:0000259" key="9">
    <source>
        <dbReference type="PROSITE" id="PS50076"/>
    </source>
</evidence>
<feature type="signal peptide" evidence="8">
    <location>
        <begin position="1"/>
        <end position="19"/>
    </location>
</feature>
<evidence type="ECO:0000256" key="1">
    <source>
        <dbReference type="ARBA" id="ARBA00022692"/>
    </source>
</evidence>
<sequence>MKLSLFFFLCSGLLALVATFTKDDHEIFRLRDEIEASEGSGVTFYGTLFICTVLPIQSCSCWLTLAHALDFLGVKPSASQDDIVKAYRKKSRIIHPDKAKQSLVASKARATSKPILGLKTKKPGIHVNKAPTESEIQTAVKKASERYARLGVVAEILKGPGRERYDFFLSSGFPKWRGTGYYYARFRPGLGSVLVGLFAFGGGLVHYAALYVSWQRQRDYAEGIIRDARRSAWGDDSGIRGIPGIDGAMTGTIGTPPASLAQENGAAVLNRRQKRMQERETKKEKDKKTSKGIRRSGTSTPTPLESEPEQGPQGAKKKVQAPNGKVLIVDSVGNVYVEEEDDKGERMELLLDPEDIIKPTFRQTVLFRLPVWTYHKIQSRISGVQSNYEPAELEDLETNTDGEDPALKQDPRNGDARKRGKRNGKA</sequence>
<keyword evidence="2 8" id="KW-0732">Signal</keyword>
<feature type="compositionally biased region" description="Basic and acidic residues" evidence="6">
    <location>
        <begin position="275"/>
        <end position="289"/>
    </location>
</feature>
<dbReference type="PANTHER" id="PTHR44653:SF2">
    <property type="entry name" value="DNAJ HOMOLOG SUBFAMILY C MEMBER 1"/>
    <property type="match status" value="1"/>
</dbReference>
<name>A0A8H3I5R8_9LECA</name>
<protein>
    <submittedName>
        <fullName evidence="10">DnaJ sub C member 1</fullName>
    </submittedName>
</protein>
<evidence type="ECO:0000256" key="4">
    <source>
        <dbReference type="ARBA" id="ARBA00023136"/>
    </source>
</evidence>
<evidence type="ECO:0000256" key="8">
    <source>
        <dbReference type="SAM" id="SignalP"/>
    </source>
</evidence>
<dbReference type="SUPFAM" id="SSF46565">
    <property type="entry name" value="Chaperone J-domain"/>
    <property type="match status" value="1"/>
</dbReference>
<comment type="subcellular location">
    <subcellularLocation>
        <location evidence="5">Endomembrane system</location>
        <topology evidence="5">Single-pass membrane protein</topology>
    </subcellularLocation>
</comment>
<dbReference type="PROSITE" id="PS50076">
    <property type="entry name" value="DNAJ_2"/>
    <property type="match status" value="1"/>
</dbReference>
<dbReference type="CDD" id="cd06257">
    <property type="entry name" value="DnaJ"/>
    <property type="match status" value="1"/>
</dbReference>
<dbReference type="Gene3D" id="1.10.287.110">
    <property type="entry name" value="DnaJ domain"/>
    <property type="match status" value="1"/>
</dbReference>
<feature type="region of interest" description="Disordered" evidence="6">
    <location>
        <begin position="383"/>
        <end position="426"/>
    </location>
</feature>
<evidence type="ECO:0000313" key="10">
    <source>
        <dbReference type="EMBL" id="CAF9904355.1"/>
    </source>
</evidence>
<dbReference type="Proteomes" id="UP000664203">
    <property type="component" value="Unassembled WGS sequence"/>
</dbReference>
<reference evidence="10" key="1">
    <citation type="submission" date="2021-03" db="EMBL/GenBank/DDBJ databases">
        <authorList>
            <person name="Tagirdzhanova G."/>
        </authorList>
    </citation>
    <scope>NUCLEOTIDE SEQUENCE</scope>
</reference>
<dbReference type="InterPro" id="IPR001623">
    <property type="entry name" value="DnaJ_domain"/>
</dbReference>
<dbReference type="PRINTS" id="PR00625">
    <property type="entry name" value="JDOMAIN"/>
</dbReference>
<evidence type="ECO:0000256" key="3">
    <source>
        <dbReference type="ARBA" id="ARBA00022989"/>
    </source>
</evidence>
<accession>A0A8H3I5R8</accession>
<proteinExistence type="predicted"/>
<dbReference type="GO" id="GO:0012505">
    <property type="term" value="C:endomembrane system"/>
    <property type="evidence" value="ECO:0007669"/>
    <property type="project" value="UniProtKB-SubCell"/>
</dbReference>
<evidence type="ECO:0000256" key="7">
    <source>
        <dbReference type="SAM" id="Phobius"/>
    </source>
</evidence>
<dbReference type="EMBL" id="CAJPDR010000005">
    <property type="protein sequence ID" value="CAF9904355.1"/>
    <property type="molecule type" value="Genomic_DNA"/>
</dbReference>
<gene>
    <name evidence="10" type="primary">DNAJC1</name>
    <name evidence="10" type="ORF">ALECFALPRED_007528</name>
</gene>
<evidence type="ECO:0000313" key="11">
    <source>
        <dbReference type="Proteomes" id="UP000664203"/>
    </source>
</evidence>
<feature type="chain" id="PRO_5034240620" evidence="8">
    <location>
        <begin position="20"/>
        <end position="426"/>
    </location>
</feature>
<keyword evidence="1 7" id="KW-0812">Transmembrane</keyword>
<evidence type="ECO:0000256" key="6">
    <source>
        <dbReference type="SAM" id="MobiDB-lite"/>
    </source>
</evidence>
<dbReference type="OrthoDB" id="413400at2759"/>
<dbReference type="AlphaFoldDB" id="A0A8H3I5R8"/>
<dbReference type="InterPro" id="IPR036869">
    <property type="entry name" value="J_dom_sf"/>
</dbReference>
<feature type="transmembrane region" description="Helical" evidence="7">
    <location>
        <begin position="193"/>
        <end position="214"/>
    </location>
</feature>
<dbReference type="InterPro" id="IPR052606">
    <property type="entry name" value="DnaJ_domain_protein"/>
</dbReference>
<comment type="caution">
    <text evidence="10">The sequence shown here is derived from an EMBL/GenBank/DDBJ whole genome shotgun (WGS) entry which is preliminary data.</text>
</comment>
<evidence type="ECO:0000256" key="5">
    <source>
        <dbReference type="ARBA" id="ARBA00037847"/>
    </source>
</evidence>
<feature type="compositionally biased region" description="Acidic residues" evidence="6">
    <location>
        <begin position="391"/>
        <end position="404"/>
    </location>
</feature>
<feature type="compositionally biased region" description="Basic and acidic residues" evidence="6">
    <location>
        <begin position="405"/>
        <end position="417"/>
    </location>
</feature>